<evidence type="ECO:0000313" key="2">
    <source>
        <dbReference type="EMBL" id="KAG2315627.1"/>
    </source>
</evidence>
<dbReference type="Proteomes" id="UP000886595">
    <property type="component" value="Unassembled WGS sequence"/>
</dbReference>
<evidence type="ECO:0000256" key="1">
    <source>
        <dbReference type="SAM" id="MobiDB-lite"/>
    </source>
</evidence>
<name>A0A8X8AZR7_BRACI</name>
<dbReference type="EMBL" id="JAAMPC010000004">
    <property type="protein sequence ID" value="KAG2315627.1"/>
    <property type="molecule type" value="Genomic_DNA"/>
</dbReference>
<feature type="compositionally biased region" description="Low complexity" evidence="1">
    <location>
        <begin position="29"/>
        <end position="41"/>
    </location>
</feature>
<organism evidence="2 3">
    <name type="scientific">Brassica carinata</name>
    <name type="common">Ethiopian mustard</name>
    <name type="synonym">Abyssinian cabbage</name>
    <dbReference type="NCBI Taxonomy" id="52824"/>
    <lineage>
        <taxon>Eukaryota</taxon>
        <taxon>Viridiplantae</taxon>
        <taxon>Streptophyta</taxon>
        <taxon>Embryophyta</taxon>
        <taxon>Tracheophyta</taxon>
        <taxon>Spermatophyta</taxon>
        <taxon>Magnoliopsida</taxon>
        <taxon>eudicotyledons</taxon>
        <taxon>Gunneridae</taxon>
        <taxon>Pentapetalae</taxon>
        <taxon>rosids</taxon>
        <taxon>malvids</taxon>
        <taxon>Brassicales</taxon>
        <taxon>Brassicaceae</taxon>
        <taxon>Brassiceae</taxon>
        <taxon>Brassica</taxon>
    </lineage>
</organism>
<comment type="caution">
    <text evidence="2">The sequence shown here is derived from an EMBL/GenBank/DDBJ whole genome shotgun (WGS) entry which is preliminary data.</text>
</comment>
<evidence type="ECO:0000313" key="3">
    <source>
        <dbReference type="Proteomes" id="UP000886595"/>
    </source>
</evidence>
<feature type="compositionally biased region" description="Acidic residues" evidence="1">
    <location>
        <begin position="133"/>
        <end position="144"/>
    </location>
</feature>
<proteinExistence type="predicted"/>
<gene>
    <name evidence="2" type="ORF">Bca52824_018749</name>
</gene>
<keyword evidence="3" id="KW-1185">Reference proteome</keyword>
<accession>A0A8X8AZR7</accession>
<reference evidence="2 3" key="1">
    <citation type="submission" date="2020-02" db="EMBL/GenBank/DDBJ databases">
        <authorList>
            <person name="Ma Q."/>
            <person name="Huang Y."/>
            <person name="Song X."/>
            <person name="Pei D."/>
        </authorList>
    </citation>
    <scope>NUCLEOTIDE SEQUENCE [LARGE SCALE GENOMIC DNA]</scope>
    <source>
        <strain evidence="2">Sxm20200214</strain>
        <tissue evidence="2">Leaf</tissue>
    </source>
</reference>
<dbReference type="AlphaFoldDB" id="A0A8X8AZR7"/>
<feature type="region of interest" description="Disordered" evidence="1">
    <location>
        <begin position="1"/>
        <end position="44"/>
    </location>
</feature>
<sequence length="144" mass="15469">MKLNLPTLIRLPSGRRKPDSSDPSLHNAPVSVVLPSSNPPVRGLDLRQRRRFVDSQQFVETRRSPTNGFRHSWFGAESLRCRSSKRRSSGGKPRVSVVDGSVGLASDRLGSVCGFASGGDLDESKVLSGEGSDGVEDDDFDGSG</sequence>
<feature type="region of interest" description="Disordered" evidence="1">
    <location>
        <begin position="118"/>
        <end position="144"/>
    </location>
</feature>
<protein>
    <submittedName>
        <fullName evidence="2">Uncharacterized protein</fullName>
    </submittedName>
</protein>